<evidence type="ECO:0000313" key="2">
    <source>
        <dbReference type="Proteomes" id="UP000561459"/>
    </source>
</evidence>
<name>A0A7W6BZX2_9SPHN</name>
<keyword evidence="2" id="KW-1185">Reference proteome</keyword>
<sequence>MKISGKIRVAKQKMVRPGGLREMHPHAQEMINVPNQDRVQKIAATLANCIDELDALSADVAAAHIDLALQTLRRQFSLGGDISESE</sequence>
<proteinExistence type="predicted"/>
<organism evidence="1 2">
    <name type="scientific">Novosphingobium fluoreni</name>
    <dbReference type="NCBI Taxonomy" id="1391222"/>
    <lineage>
        <taxon>Bacteria</taxon>
        <taxon>Pseudomonadati</taxon>
        <taxon>Pseudomonadota</taxon>
        <taxon>Alphaproteobacteria</taxon>
        <taxon>Sphingomonadales</taxon>
        <taxon>Sphingomonadaceae</taxon>
        <taxon>Novosphingobium</taxon>
    </lineage>
</organism>
<evidence type="ECO:0000313" key="1">
    <source>
        <dbReference type="EMBL" id="MBB3940973.1"/>
    </source>
</evidence>
<dbReference type="EMBL" id="JACIDY010000006">
    <property type="protein sequence ID" value="MBB3940973.1"/>
    <property type="molecule type" value="Genomic_DNA"/>
</dbReference>
<protein>
    <submittedName>
        <fullName evidence="1">Uncharacterized protein</fullName>
    </submittedName>
</protein>
<dbReference type="Proteomes" id="UP000561459">
    <property type="component" value="Unassembled WGS sequence"/>
</dbReference>
<dbReference type="RefSeq" id="WP_183617518.1">
    <property type="nucleotide sequence ID" value="NZ_JACIDY010000006.1"/>
</dbReference>
<comment type="caution">
    <text evidence="1">The sequence shown here is derived from an EMBL/GenBank/DDBJ whole genome shotgun (WGS) entry which is preliminary data.</text>
</comment>
<gene>
    <name evidence="1" type="ORF">GGR39_002636</name>
</gene>
<dbReference type="AlphaFoldDB" id="A0A7W6BZX2"/>
<accession>A0A7W6BZX2</accession>
<reference evidence="1 2" key="1">
    <citation type="submission" date="2020-08" db="EMBL/GenBank/DDBJ databases">
        <title>Genomic Encyclopedia of Type Strains, Phase IV (KMG-IV): sequencing the most valuable type-strain genomes for metagenomic binning, comparative biology and taxonomic classification.</title>
        <authorList>
            <person name="Goeker M."/>
        </authorList>
    </citation>
    <scope>NUCLEOTIDE SEQUENCE [LARGE SCALE GENOMIC DNA]</scope>
    <source>
        <strain evidence="1 2">DSM 27568</strain>
    </source>
</reference>